<comment type="similarity">
    <text evidence="1 2">Belongs to the UPF0235 family.</text>
</comment>
<dbReference type="PATRIC" id="fig|83552.4.peg.644"/>
<dbReference type="InterPro" id="IPR003746">
    <property type="entry name" value="DUF167"/>
</dbReference>
<protein>
    <recommendedName>
        <fullName evidence="2">UPF0235 protein DB43_EP00020</fullName>
    </recommendedName>
</protein>
<dbReference type="EMBL" id="JSAM01000035">
    <property type="protein sequence ID" value="KIA78144.1"/>
    <property type="molecule type" value="Genomic_DNA"/>
</dbReference>
<name>A0A0C1EPH5_9BACT</name>
<dbReference type="HAMAP" id="MF_00634">
    <property type="entry name" value="UPF0235"/>
    <property type="match status" value="1"/>
</dbReference>
<sequence length="107" mass="12337">MFRKISLQIKRFLHMTLSQTTLAIKVIPNASRNAILGWENDELKMYIASVPEKGKANEAVIKFLAKFLGLRKQQIQIIRGETNRHKILQIEGIDKTKLIDYINKNMG</sequence>
<dbReference type="AlphaFoldDB" id="A0A0C1EPH5"/>
<accession>A0A0C1EPH5</accession>
<dbReference type="NCBIfam" id="TIGR00251">
    <property type="entry name" value="DUF167 family protein"/>
    <property type="match status" value="1"/>
</dbReference>
<dbReference type="Gene3D" id="3.30.1200.10">
    <property type="entry name" value="YggU-like"/>
    <property type="match status" value="1"/>
</dbReference>
<dbReference type="Proteomes" id="UP000031307">
    <property type="component" value="Unassembled WGS sequence"/>
</dbReference>
<reference evidence="3 4" key="1">
    <citation type="journal article" date="2014" name="Mol. Biol. Evol.">
        <title>Massive expansion of Ubiquitination-related gene families within the Chlamydiae.</title>
        <authorList>
            <person name="Domman D."/>
            <person name="Collingro A."/>
            <person name="Lagkouvardos I."/>
            <person name="Gehre L."/>
            <person name="Weinmaier T."/>
            <person name="Rattei T."/>
            <person name="Subtil A."/>
            <person name="Horn M."/>
        </authorList>
    </citation>
    <scope>NUCLEOTIDE SEQUENCE [LARGE SCALE GENOMIC DNA]</scope>
    <source>
        <strain evidence="3 4">OEW1</strain>
    </source>
</reference>
<evidence type="ECO:0000313" key="4">
    <source>
        <dbReference type="Proteomes" id="UP000031307"/>
    </source>
</evidence>
<gene>
    <name evidence="3" type="ORF">DB43_EP00020</name>
</gene>
<organism evidence="3 4">
    <name type="scientific">Parachlamydia acanthamoebae</name>
    <dbReference type="NCBI Taxonomy" id="83552"/>
    <lineage>
        <taxon>Bacteria</taxon>
        <taxon>Pseudomonadati</taxon>
        <taxon>Chlamydiota</taxon>
        <taxon>Chlamydiia</taxon>
        <taxon>Parachlamydiales</taxon>
        <taxon>Parachlamydiaceae</taxon>
        <taxon>Parachlamydia</taxon>
    </lineage>
</organism>
<dbReference type="GO" id="GO:0005737">
    <property type="term" value="C:cytoplasm"/>
    <property type="evidence" value="ECO:0007669"/>
    <property type="project" value="TreeGrafter"/>
</dbReference>
<dbReference type="PANTHER" id="PTHR13420:SF7">
    <property type="entry name" value="UPF0235 PROTEIN C15ORF40"/>
    <property type="match status" value="1"/>
</dbReference>
<dbReference type="PANTHER" id="PTHR13420">
    <property type="entry name" value="UPF0235 PROTEIN C15ORF40"/>
    <property type="match status" value="1"/>
</dbReference>
<comment type="caution">
    <text evidence="3">The sequence shown here is derived from an EMBL/GenBank/DDBJ whole genome shotgun (WGS) entry which is preliminary data.</text>
</comment>
<evidence type="ECO:0000256" key="1">
    <source>
        <dbReference type="ARBA" id="ARBA00010364"/>
    </source>
</evidence>
<dbReference type="SMART" id="SM01152">
    <property type="entry name" value="DUF167"/>
    <property type="match status" value="1"/>
</dbReference>
<dbReference type="SUPFAM" id="SSF69786">
    <property type="entry name" value="YggU-like"/>
    <property type="match status" value="1"/>
</dbReference>
<proteinExistence type="inferred from homology"/>
<dbReference type="InterPro" id="IPR036591">
    <property type="entry name" value="YggU-like_sf"/>
</dbReference>
<evidence type="ECO:0000313" key="3">
    <source>
        <dbReference type="EMBL" id="KIA78144.1"/>
    </source>
</evidence>
<dbReference type="Pfam" id="PF02594">
    <property type="entry name" value="DUF167"/>
    <property type="match status" value="1"/>
</dbReference>
<evidence type="ECO:0000256" key="2">
    <source>
        <dbReference type="HAMAP-Rule" id="MF_00634"/>
    </source>
</evidence>